<evidence type="ECO:0000313" key="3">
    <source>
        <dbReference type="Proteomes" id="UP000034410"/>
    </source>
</evidence>
<keyword evidence="1" id="KW-0472">Membrane</keyword>
<proteinExistence type="predicted"/>
<protein>
    <submittedName>
        <fullName evidence="2">Uncharacterized protein</fullName>
    </submittedName>
</protein>
<dbReference type="OrthoDB" id="9911125at2"/>
<organism evidence="2 3">
    <name type="scientific">Sedimenticola thiotaurini</name>
    <dbReference type="NCBI Taxonomy" id="1543721"/>
    <lineage>
        <taxon>Bacteria</taxon>
        <taxon>Pseudomonadati</taxon>
        <taxon>Pseudomonadota</taxon>
        <taxon>Gammaproteobacteria</taxon>
        <taxon>Chromatiales</taxon>
        <taxon>Sedimenticolaceae</taxon>
        <taxon>Sedimenticola</taxon>
    </lineage>
</organism>
<dbReference type="Proteomes" id="UP000034410">
    <property type="component" value="Chromosome"/>
</dbReference>
<keyword evidence="1" id="KW-0812">Transmembrane</keyword>
<accession>A0A0F7JVP3</accession>
<dbReference type="RefSeq" id="WP_046858358.1">
    <property type="nucleotide sequence ID" value="NZ_CP011412.1"/>
</dbReference>
<reference evidence="2 3" key="1">
    <citation type="journal article" date="2015" name="Genome Announc.">
        <title>Complete Genome Sequence of Sedimenticola thiotaurini Strain SIP-G1, a Polyphosphate- and Polyhydroxyalkanoate-Accumulating Sulfur-Oxidizing Gammaproteobacterium Isolated from Salt Marsh Sediments.</title>
        <authorList>
            <person name="Flood B.E."/>
            <person name="Jones D.S."/>
            <person name="Bailey J.V."/>
        </authorList>
    </citation>
    <scope>NUCLEOTIDE SEQUENCE [LARGE SCALE GENOMIC DNA]</scope>
    <source>
        <strain evidence="2 3">SIP-G1</strain>
    </source>
</reference>
<feature type="transmembrane region" description="Helical" evidence="1">
    <location>
        <begin position="23"/>
        <end position="56"/>
    </location>
</feature>
<dbReference type="EMBL" id="CP011412">
    <property type="protein sequence ID" value="AKH19419.1"/>
    <property type="molecule type" value="Genomic_DNA"/>
</dbReference>
<keyword evidence="3" id="KW-1185">Reference proteome</keyword>
<sequence>MQYLHAHPDTRLPHGLRSIPVRYGLLALLIILAALELSTGQFVLLLLAVTLGFSVLDRVNRLNPATPAILKPDQSFDGGSFILEKRSPPPTRGIKIVCDGGSFERAHMKQ</sequence>
<gene>
    <name evidence="2" type="ORF">AAY24_02600</name>
</gene>
<keyword evidence="1" id="KW-1133">Transmembrane helix</keyword>
<dbReference type="KEGG" id="seds:AAY24_02600"/>
<evidence type="ECO:0000256" key="1">
    <source>
        <dbReference type="SAM" id="Phobius"/>
    </source>
</evidence>
<name>A0A0F7JVP3_9GAMM</name>
<dbReference type="AlphaFoldDB" id="A0A0F7JVP3"/>
<evidence type="ECO:0000313" key="2">
    <source>
        <dbReference type="EMBL" id="AKH19419.1"/>
    </source>
</evidence>